<dbReference type="InterPro" id="IPR026255">
    <property type="entry name" value="NADP_transhyd_a"/>
</dbReference>
<reference evidence="14" key="1">
    <citation type="submission" date="2019-01" db="EMBL/GenBank/DDBJ databases">
        <title>Gri0909 isolated from a small marine red alga.</title>
        <authorList>
            <person name="Kim J."/>
            <person name="Jeong S.E."/>
            <person name="Jeon C.O."/>
        </authorList>
    </citation>
    <scope>NUCLEOTIDE SEQUENCE [LARGE SCALE GENOMIC DNA]</scope>
    <source>
        <strain evidence="14">Gri0909</strain>
    </source>
</reference>
<comment type="catalytic activity">
    <reaction evidence="7 9">
        <text>NAD(+) + NADPH + H(+)(in) = NADH + NADP(+) + H(+)(out)</text>
        <dbReference type="Rhea" id="RHEA:47992"/>
        <dbReference type="ChEBI" id="CHEBI:15378"/>
        <dbReference type="ChEBI" id="CHEBI:57540"/>
        <dbReference type="ChEBI" id="CHEBI:57783"/>
        <dbReference type="ChEBI" id="CHEBI:57945"/>
        <dbReference type="ChEBI" id="CHEBI:58349"/>
        <dbReference type="EC" id="7.1.1.1"/>
    </reaction>
</comment>
<keyword evidence="14" id="KW-1185">Reference proteome</keyword>
<dbReference type="InterPro" id="IPR007698">
    <property type="entry name" value="AlaDH/PNT_NAD(H)-bd"/>
</dbReference>
<dbReference type="Pfam" id="PF05222">
    <property type="entry name" value="AlaDh_PNT_N"/>
    <property type="match status" value="1"/>
</dbReference>
<protein>
    <recommendedName>
        <fullName evidence="9">NAD(P) transhydrogenase subunit alpha</fullName>
        <ecNumber evidence="9">7.1.1.1</ecNumber>
    </recommendedName>
</protein>
<evidence type="ECO:0000256" key="8">
    <source>
        <dbReference type="ARBA" id="ARBA00063359"/>
    </source>
</evidence>
<comment type="similarity">
    <text evidence="2 9">Belongs to the AlaDH/PNT family.</text>
</comment>
<dbReference type="EMBL" id="SADE01000001">
    <property type="protein sequence ID" value="RVU37911.1"/>
    <property type="molecule type" value="Genomic_DNA"/>
</dbReference>
<dbReference type="Gene3D" id="3.40.50.720">
    <property type="entry name" value="NAD(P)-binding Rossmann-like Domain"/>
    <property type="match status" value="2"/>
</dbReference>
<dbReference type="SUPFAM" id="SSF51735">
    <property type="entry name" value="NAD(P)-binding Rossmann-fold domains"/>
    <property type="match status" value="1"/>
</dbReference>
<evidence type="ECO:0000259" key="11">
    <source>
        <dbReference type="SMART" id="SM01002"/>
    </source>
</evidence>
<dbReference type="PROSITE" id="PS00837">
    <property type="entry name" value="ALADH_PNT_2"/>
    <property type="match status" value="1"/>
</dbReference>
<evidence type="ECO:0000256" key="10">
    <source>
        <dbReference type="SAM" id="MobiDB-lite"/>
    </source>
</evidence>
<evidence type="ECO:0000256" key="4">
    <source>
        <dbReference type="ARBA" id="ARBA00022857"/>
    </source>
</evidence>
<dbReference type="SMART" id="SM01003">
    <property type="entry name" value="AlaDh_PNT_N"/>
    <property type="match status" value="1"/>
</dbReference>
<feature type="compositionally biased region" description="Basic residues" evidence="10">
    <location>
        <begin position="395"/>
        <end position="425"/>
    </location>
</feature>
<name>A0A3S2W5T9_9PROT</name>
<dbReference type="SMART" id="SM01002">
    <property type="entry name" value="AlaDh_PNT_C"/>
    <property type="match status" value="1"/>
</dbReference>
<evidence type="ECO:0000313" key="13">
    <source>
        <dbReference type="EMBL" id="RVU37911.1"/>
    </source>
</evidence>
<dbReference type="FunFam" id="3.40.50.720:FF:000188">
    <property type="entry name" value="NAD(P) transhydrogenase alpha subunit 1"/>
    <property type="match status" value="1"/>
</dbReference>
<organism evidence="13 14">
    <name type="scientific">Hwanghaeella grinnelliae</name>
    <dbReference type="NCBI Taxonomy" id="2500179"/>
    <lineage>
        <taxon>Bacteria</taxon>
        <taxon>Pseudomonadati</taxon>
        <taxon>Pseudomonadota</taxon>
        <taxon>Alphaproteobacteria</taxon>
        <taxon>Rhodospirillales</taxon>
        <taxon>Rhodospirillaceae</taxon>
        <taxon>Hwanghaeella</taxon>
    </lineage>
</organism>
<evidence type="ECO:0000256" key="6">
    <source>
        <dbReference type="ARBA" id="ARBA00023027"/>
    </source>
</evidence>
<evidence type="ECO:0000256" key="7">
    <source>
        <dbReference type="ARBA" id="ARBA00048202"/>
    </source>
</evidence>
<dbReference type="InterPro" id="IPR007886">
    <property type="entry name" value="AlaDH/PNT_N"/>
</dbReference>
<accession>A0A3S2W5T9</accession>
<dbReference type="GO" id="GO:0008750">
    <property type="term" value="F:proton-translocating NAD(P)+ transhydrogenase activity"/>
    <property type="evidence" value="ECO:0007669"/>
    <property type="project" value="UniProtKB-EC"/>
</dbReference>
<dbReference type="RefSeq" id="WP_127763284.1">
    <property type="nucleotide sequence ID" value="NZ_SADE01000001.1"/>
</dbReference>
<comment type="caution">
    <text evidence="13">The sequence shown here is derived from an EMBL/GenBank/DDBJ whole genome shotgun (WGS) entry which is preliminary data.</text>
</comment>
<dbReference type="OrthoDB" id="9804592at2"/>
<dbReference type="Pfam" id="PF01262">
    <property type="entry name" value="AlaDh_PNT_C"/>
    <property type="match status" value="1"/>
</dbReference>
<dbReference type="PIRSF" id="PIRSF000203">
    <property type="entry name" value="NADP_transhydrogenase_alpha"/>
    <property type="match status" value="1"/>
</dbReference>
<dbReference type="SUPFAM" id="SSF52283">
    <property type="entry name" value="Formate/glycerate dehydrogenase catalytic domain-like"/>
    <property type="match status" value="1"/>
</dbReference>
<comment type="function">
    <text evidence="1 9">The transhydrogenation between NADH and NADP is coupled to respiration and ATP hydrolysis and functions as a proton pump across the membrane.</text>
</comment>
<feature type="domain" description="Alanine dehydrogenase/pyridine nucleotide transhydrogenase NAD(H)-binding" evidence="11">
    <location>
        <begin position="153"/>
        <end position="319"/>
    </location>
</feature>
<evidence type="ECO:0000256" key="3">
    <source>
        <dbReference type="ARBA" id="ARBA00022741"/>
    </source>
</evidence>
<dbReference type="Proteomes" id="UP000287447">
    <property type="component" value="Unassembled WGS sequence"/>
</dbReference>
<dbReference type="EC" id="7.1.1.1" evidence="9"/>
<dbReference type="GO" id="GO:0050661">
    <property type="term" value="F:NADP binding"/>
    <property type="evidence" value="ECO:0007669"/>
    <property type="project" value="TreeGrafter"/>
</dbReference>
<evidence type="ECO:0000256" key="2">
    <source>
        <dbReference type="ARBA" id="ARBA00005689"/>
    </source>
</evidence>
<dbReference type="PANTHER" id="PTHR10160">
    <property type="entry name" value="NAD(P) TRANSHYDROGENASE"/>
    <property type="match status" value="1"/>
</dbReference>
<dbReference type="GO" id="GO:0005886">
    <property type="term" value="C:plasma membrane"/>
    <property type="evidence" value="ECO:0007669"/>
    <property type="project" value="TreeGrafter"/>
</dbReference>
<feature type="domain" description="Alanine dehydrogenase/pyridine nucleotide transhydrogenase N-terminal" evidence="12">
    <location>
        <begin position="4"/>
        <end position="144"/>
    </location>
</feature>
<dbReference type="GO" id="GO:0016491">
    <property type="term" value="F:oxidoreductase activity"/>
    <property type="evidence" value="ECO:0007669"/>
    <property type="project" value="UniProtKB-KW"/>
</dbReference>
<evidence type="ECO:0000313" key="14">
    <source>
        <dbReference type="Proteomes" id="UP000287447"/>
    </source>
</evidence>
<proteinExistence type="inferred from homology"/>
<dbReference type="CDD" id="cd05304">
    <property type="entry name" value="Rubrum_tdh"/>
    <property type="match status" value="1"/>
</dbReference>
<keyword evidence="5 9" id="KW-1278">Translocase</keyword>
<dbReference type="AlphaFoldDB" id="A0A3S2W5T9"/>
<dbReference type="InterPro" id="IPR036291">
    <property type="entry name" value="NAD(P)-bd_dom_sf"/>
</dbReference>
<sequence>MKIAVLKERRSGERRVAASPETVKKFTDLGCTVTVEKGAGDGAALSDAVFEEAGAKIAATPEATVKDADVVLKVQRPMTAADGEDEVALFSKGQILLCQMNALIDGALVRACADGGVQAFAMELVPRITRAQSMDILSSQANIAGYKAVLDGIEQYGRAVPMMSTAAGRVTPANVFVMGVGVAGLQAIATAKRLGAVVYATDVRPDTKEQVESLGGKFVAVENDEFLQAQTSGGYAKEMSDDYKRQQAELVAKTLPKIDIVVTTALIPGRPAPVLVTEDHVKSMKPGSVIVDLAAEAGGNCPLTELGKVVVKHGVTLVGHGNWPSRVPETTSLLFAKNLLNFLTPLIDKETGKLAINYEDDIIKGSLVTRDGKIVEERAKANAEKSGGDAPAKTTAKKAAKKSAAKKSSAKKSSGKKSSAKKSAAKKADATKQAAPTDTPDGDDPKPDATSTETPTDSGEEK</sequence>
<dbReference type="GO" id="GO:0006740">
    <property type="term" value="P:NADPH regeneration"/>
    <property type="evidence" value="ECO:0007669"/>
    <property type="project" value="TreeGrafter"/>
</dbReference>
<comment type="subunit">
    <text evidence="8">Heterotrimer of two alpha chains and a beta (PntB) chain; in Rhodospirillum, the alpha chain is made of two subunits (PntAA and PntAB) and forms a dimer.</text>
</comment>
<evidence type="ECO:0000256" key="1">
    <source>
        <dbReference type="ARBA" id="ARBA00003943"/>
    </source>
</evidence>
<evidence type="ECO:0000256" key="5">
    <source>
        <dbReference type="ARBA" id="ARBA00022967"/>
    </source>
</evidence>
<feature type="region of interest" description="Disordered" evidence="10">
    <location>
        <begin position="379"/>
        <end position="462"/>
    </location>
</feature>
<evidence type="ECO:0000259" key="12">
    <source>
        <dbReference type="SMART" id="SM01003"/>
    </source>
</evidence>
<dbReference type="PANTHER" id="PTHR10160:SF19">
    <property type="entry name" value="PROTON-TRANSLOCATING NAD(P)(+) TRANSHYDROGENASE"/>
    <property type="match status" value="1"/>
</dbReference>
<dbReference type="NCBIfam" id="NF006942">
    <property type="entry name" value="PRK09424.1"/>
    <property type="match status" value="1"/>
</dbReference>
<feature type="compositionally biased region" description="Polar residues" evidence="10">
    <location>
        <begin position="451"/>
        <end position="462"/>
    </location>
</feature>
<evidence type="ECO:0000256" key="9">
    <source>
        <dbReference type="PIRNR" id="PIRNR000203"/>
    </source>
</evidence>
<keyword evidence="13" id="KW-0560">Oxidoreductase</keyword>
<keyword evidence="4 9" id="KW-0521">NADP</keyword>
<keyword evidence="6 9" id="KW-0520">NAD</keyword>
<keyword evidence="3 9" id="KW-0547">Nucleotide-binding</keyword>
<gene>
    <name evidence="13" type="ORF">EOI86_00995</name>
</gene>
<dbReference type="InterPro" id="IPR008143">
    <property type="entry name" value="Ala_DH/PNT_CS2"/>
</dbReference>